<protein>
    <submittedName>
        <fullName evidence="2">Uncharacterized protein</fullName>
    </submittedName>
</protein>
<evidence type="ECO:0000256" key="1">
    <source>
        <dbReference type="SAM" id="MobiDB-lite"/>
    </source>
</evidence>
<dbReference type="AlphaFoldDB" id="A0A9P5ZFZ6"/>
<feature type="compositionally biased region" description="Acidic residues" evidence="1">
    <location>
        <begin position="275"/>
        <end position="286"/>
    </location>
</feature>
<accession>A0A9P5ZFZ6</accession>
<dbReference type="OrthoDB" id="2921349at2759"/>
<keyword evidence="3" id="KW-1185">Reference proteome</keyword>
<dbReference type="Proteomes" id="UP000807025">
    <property type="component" value="Unassembled WGS sequence"/>
</dbReference>
<comment type="caution">
    <text evidence="2">The sequence shown here is derived from an EMBL/GenBank/DDBJ whole genome shotgun (WGS) entry which is preliminary data.</text>
</comment>
<proteinExistence type="predicted"/>
<name>A0A9P5ZFZ6_PLEER</name>
<feature type="region of interest" description="Disordered" evidence="1">
    <location>
        <begin position="1"/>
        <end position="24"/>
    </location>
</feature>
<reference evidence="2" key="1">
    <citation type="submission" date="2020-11" db="EMBL/GenBank/DDBJ databases">
        <authorList>
            <consortium name="DOE Joint Genome Institute"/>
            <person name="Ahrendt S."/>
            <person name="Riley R."/>
            <person name="Andreopoulos W."/>
            <person name="Labutti K."/>
            <person name="Pangilinan J."/>
            <person name="Ruiz-Duenas F.J."/>
            <person name="Barrasa J.M."/>
            <person name="Sanchez-Garcia M."/>
            <person name="Camarero S."/>
            <person name="Miyauchi S."/>
            <person name="Serrano A."/>
            <person name="Linde D."/>
            <person name="Babiker R."/>
            <person name="Drula E."/>
            <person name="Ayuso-Fernandez I."/>
            <person name="Pacheco R."/>
            <person name="Padilla G."/>
            <person name="Ferreira P."/>
            <person name="Barriuso J."/>
            <person name="Kellner H."/>
            <person name="Castanera R."/>
            <person name="Alfaro M."/>
            <person name="Ramirez L."/>
            <person name="Pisabarro A.G."/>
            <person name="Kuo A."/>
            <person name="Tritt A."/>
            <person name="Lipzen A."/>
            <person name="He G."/>
            <person name="Yan M."/>
            <person name="Ng V."/>
            <person name="Cullen D."/>
            <person name="Martin F."/>
            <person name="Rosso M.-N."/>
            <person name="Henrissat B."/>
            <person name="Hibbett D."/>
            <person name="Martinez A.T."/>
            <person name="Grigoriev I.V."/>
        </authorList>
    </citation>
    <scope>NUCLEOTIDE SEQUENCE</scope>
    <source>
        <strain evidence="2">ATCC 90797</strain>
    </source>
</reference>
<evidence type="ECO:0000313" key="2">
    <source>
        <dbReference type="EMBL" id="KAF9487024.1"/>
    </source>
</evidence>
<feature type="region of interest" description="Disordered" evidence="1">
    <location>
        <begin position="272"/>
        <end position="301"/>
    </location>
</feature>
<dbReference type="EMBL" id="MU154836">
    <property type="protein sequence ID" value="KAF9487024.1"/>
    <property type="molecule type" value="Genomic_DNA"/>
</dbReference>
<gene>
    <name evidence="2" type="ORF">BDN71DRAFT_1500070</name>
</gene>
<organism evidence="2 3">
    <name type="scientific">Pleurotus eryngii</name>
    <name type="common">Boletus of the steppes</name>
    <dbReference type="NCBI Taxonomy" id="5323"/>
    <lineage>
        <taxon>Eukaryota</taxon>
        <taxon>Fungi</taxon>
        <taxon>Dikarya</taxon>
        <taxon>Basidiomycota</taxon>
        <taxon>Agaricomycotina</taxon>
        <taxon>Agaricomycetes</taxon>
        <taxon>Agaricomycetidae</taxon>
        <taxon>Agaricales</taxon>
        <taxon>Pleurotineae</taxon>
        <taxon>Pleurotaceae</taxon>
        <taxon>Pleurotus</taxon>
    </lineage>
</organism>
<sequence length="633" mass="71880">MTYPSQLRKQYCEQGGRRETTRASTWVSPHDSSVATHTMIYPHLRENHHSAALHIPRYVLNDGVNISDLRRDVFPSRQLSECFRQNSESALPTGQQRGCLYFASLGSQWLEKTAVSWRSGALPLKRGMKRLDENSKGCNMRTGHERLGTSAPLNNYMRYFLCSMPRKLLPSYPTPEDQQMSIGWQYAVAIPLFVVQTQHRGINKFNKFPSELLVEIFKLASTDHFLDEEGTLAGGDMGRAPAVDDRLRDGVEPPAMIRNIVVLAQKMPLSILRVEEEEEEEEEEENGGEKHRDEDDDDDTTRMLKSGIVSIGMMIKQRPTSNAAPKISSEVVTAKATTMGTIQRRYSWHTTIRIFLKIHDIPALLPLFDADAPLLGSLELRVVCGDAPVVDNPFKGAAPHQPLADRWLRAPPDIVLVHESDTPPSANECLFSRPPQAVNLPRLTTLTIRDSAAKSCFFLEAIRCQLEKLCVAAYDDHADYDNYADVYLHLLQVCRQQMAPVLAQNPLTFVRIKRTFCGFRMKGYRWEQDLPANSLPSEDDMQMHVEFAQGRPGDASMVTEELVVHAINVVPRRETIAVWLKLEDMDELDLFLLAQYLRELPGIQCHTIRIRGYQEEWWVGLTKGYKETESFLS</sequence>
<evidence type="ECO:0000313" key="3">
    <source>
        <dbReference type="Proteomes" id="UP000807025"/>
    </source>
</evidence>